<dbReference type="SMART" id="SM00382">
    <property type="entry name" value="AAA"/>
    <property type="match status" value="1"/>
</dbReference>
<evidence type="ECO:0000313" key="6">
    <source>
        <dbReference type="EMBL" id="SDI57364.1"/>
    </source>
</evidence>
<sequence length="299" mass="32803">MVITTEGLSFTFGKQQVVKSLALQVPEGSIYGFLGPNGAGKTTTIKLLLNLLKPDAGNIHIFEQDIKTSRISILSQIGSLIEQPALYQHLTGRENLLNRALLLQAPAQRVEDMLDLVQLTAAANKKAGQYSLGMKQRLGIALALLADPKLLILDEPTNGLDPNGIIEIRELLKKLVSKHGKTVFISSHLLGEIERMATHVGIINNGVMLFQGSIADLQAISKPLVRVDAENTVDAANLLTRHHINVTEVTDEHLLVPYISKQQMGEINALLNKNGQMVYSISKQQKDLEKLFLDITQRA</sequence>
<dbReference type="Proteomes" id="UP000199705">
    <property type="component" value="Unassembled WGS sequence"/>
</dbReference>
<dbReference type="Gene3D" id="3.40.50.300">
    <property type="entry name" value="P-loop containing nucleotide triphosphate hydrolases"/>
    <property type="match status" value="1"/>
</dbReference>
<protein>
    <submittedName>
        <fullName evidence="6">ABC-2 type transport system ATP-binding protein</fullName>
    </submittedName>
</protein>
<dbReference type="STRING" id="551996.SAMN05192573_12411"/>
<keyword evidence="4 6" id="KW-0067">ATP-binding</keyword>
<dbReference type="AlphaFoldDB" id="A0A1G8LNW5"/>
<evidence type="ECO:0000259" key="5">
    <source>
        <dbReference type="PROSITE" id="PS50893"/>
    </source>
</evidence>
<dbReference type="PANTHER" id="PTHR43335:SF4">
    <property type="entry name" value="ABC TRANSPORTER, ATP-BINDING PROTEIN"/>
    <property type="match status" value="1"/>
</dbReference>
<dbReference type="PROSITE" id="PS50893">
    <property type="entry name" value="ABC_TRANSPORTER_2"/>
    <property type="match status" value="1"/>
</dbReference>
<evidence type="ECO:0000256" key="1">
    <source>
        <dbReference type="ARBA" id="ARBA00005417"/>
    </source>
</evidence>
<feature type="domain" description="ABC transporter" evidence="5">
    <location>
        <begin position="3"/>
        <end position="230"/>
    </location>
</feature>
<dbReference type="PROSITE" id="PS00211">
    <property type="entry name" value="ABC_TRANSPORTER_1"/>
    <property type="match status" value="1"/>
</dbReference>
<dbReference type="InterPro" id="IPR027417">
    <property type="entry name" value="P-loop_NTPase"/>
</dbReference>
<dbReference type="GO" id="GO:0016887">
    <property type="term" value="F:ATP hydrolysis activity"/>
    <property type="evidence" value="ECO:0007669"/>
    <property type="project" value="InterPro"/>
</dbReference>
<organism evidence="6 7">
    <name type="scientific">Mucilaginibacter gossypii</name>
    <dbReference type="NCBI Taxonomy" id="551996"/>
    <lineage>
        <taxon>Bacteria</taxon>
        <taxon>Pseudomonadati</taxon>
        <taxon>Bacteroidota</taxon>
        <taxon>Sphingobacteriia</taxon>
        <taxon>Sphingobacteriales</taxon>
        <taxon>Sphingobacteriaceae</taxon>
        <taxon>Mucilaginibacter</taxon>
    </lineage>
</organism>
<dbReference type="RefSeq" id="WP_091175504.1">
    <property type="nucleotide sequence ID" value="NZ_FNCG01000024.1"/>
</dbReference>
<name>A0A1G8LNW5_9SPHI</name>
<evidence type="ECO:0000256" key="4">
    <source>
        <dbReference type="ARBA" id="ARBA00022840"/>
    </source>
</evidence>
<evidence type="ECO:0000313" key="7">
    <source>
        <dbReference type="Proteomes" id="UP000199705"/>
    </source>
</evidence>
<dbReference type="InterPro" id="IPR003593">
    <property type="entry name" value="AAA+_ATPase"/>
</dbReference>
<dbReference type="InterPro" id="IPR003439">
    <property type="entry name" value="ABC_transporter-like_ATP-bd"/>
</dbReference>
<evidence type="ECO:0000256" key="2">
    <source>
        <dbReference type="ARBA" id="ARBA00022448"/>
    </source>
</evidence>
<keyword evidence="7" id="KW-1185">Reference proteome</keyword>
<dbReference type="Pfam" id="PF00005">
    <property type="entry name" value="ABC_tran"/>
    <property type="match status" value="1"/>
</dbReference>
<proteinExistence type="inferred from homology"/>
<comment type="similarity">
    <text evidence="1">Belongs to the ABC transporter superfamily.</text>
</comment>
<dbReference type="GO" id="GO:0005524">
    <property type="term" value="F:ATP binding"/>
    <property type="evidence" value="ECO:0007669"/>
    <property type="project" value="UniProtKB-KW"/>
</dbReference>
<dbReference type="InterPro" id="IPR017871">
    <property type="entry name" value="ABC_transporter-like_CS"/>
</dbReference>
<keyword evidence="3" id="KW-0547">Nucleotide-binding</keyword>
<dbReference type="SUPFAM" id="SSF52540">
    <property type="entry name" value="P-loop containing nucleoside triphosphate hydrolases"/>
    <property type="match status" value="1"/>
</dbReference>
<accession>A0A1G8LNW5</accession>
<reference evidence="7" key="1">
    <citation type="submission" date="2016-10" db="EMBL/GenBank/DDBJ databases">
        <authorList>
            <person name="Varghese N."/>
            <person name="Submissions S."/>
        </authorList>
    </citation>
    <scope>NUCLEOTIDE SEQUENCE [LARGE SCALE GENOMIC DNA]</scope>
    <source>
        <strain evidence="7">Gh-67</strain>
    </source>
</reference>
<dbReference type="PANTHER" id="PTHR43335">
    <property type="entry name" value="ABC TRANSPORTER, ATP-BINDING PROTEIN"/>
    <property type="match status" value="1"/>
</dbReference>
<gene>
    <name evidence="6" type="ORF">SAMN05192573_12411</name>
</gene>
<keyword evidence="2" id="KW-0813">Transport</keyword>
<dbReference type="EMBL" id="FNCG01000024">
    <property type="protein sequence ID" value="SDI57364.1"/>
    <property type="molecule type" value="Genomic_DNA"/>
</dbReference>
<evidence type="ECO:0000256" key="3">
    <source>
        <dbReference type="ARBA" id="ARBA00022741"/>
    </source>
</evidence>